<feature type="compositionally biased region" description="Basic and acidic residues" evidence="1">
    <location>
        <begin position="191"/>
        <end position="201"/>
    </location>
</feature>
<reference evidence="2 3" key="2">
    <citation type="journal article" date="2008" name="Nature">
        <title>The Phaeodactylum genome reveals the evolutionary history of diatom genomes.</title>
        <authorList>
            <person name="Bowler C."/>
            <person name="Allen A.E."/>
            <person name="Badger J.H."/>
            <person name="Grimwood J."/>
            <person name="Jabbari K."/>
            <person name="Kuo A."/>
            <person name="Maheswari U."/>
            <person name="Martens C."/>
            <person name="Maumus F."/>
            <person name="Otillar R.P."/>
            <person name="Rayko E."/>
            <person name="Salamov A."/>
            <person name="Vandepoele K."/>
            <person name="Beszteri B."/>
            <person name="Gruber A."/>
            <person name="Heijde M."/>
            <person name="Katinka M."/>
            <person name="Mock T."/>
            <person name="Valentin K."/>
            <person name="Verret F."/>
            <person name="Berges J.A."/>
            <person name="Brownlee C."/>
            <person name="Cadoret J.P."/>
            <person name="Chiovitti A."/>
            <person name="Choi C.J."/>
            <person name="Coesel S."/>
            <person name="De Martino A."/>
            <person name="Detter J.C."/>
            <person name="Durkin C."/>
            <person name="Falciatore A."/>
            <person name="Fournet J."/>
            <person name="Haruta M."/>
            <person name="Huysman M.J."/>
            <person name="Jenkins B.D."/>
            <person name="Jiroutova K."/>
            <person name="Jorgensen R.E."/>
            <person name="Joubert Y."/>
            <person name="Kaplan A."/>
            <person name="Kroger N."/>
            <person name="Kroth P.G."/>
            <person name="La Roche J."/>
            <person name="Lindquist E."/>
            <person name="Lommer M."/>
            <person name="Martin-Jezequel V."/>
            <person name="Lopez P.J."/>
            <person name="Lucas S."/>
            <person name="Mangogna M."/>
            <person name="McGinnis K."/>
            <person name="Medlin L.K."/>
            <person name="Montsant A."/>
            <person name="Oudot-Le Secq M.P."/>
            <person name="Napoli C."/>
            <person name="Obornik M."/>
            <person name="Parker M.S."/>
            <person name="Petit J.L."/>
            <person name="Porcel B.M."/>
            <person name="Poulsen N."/>
            <person name="Robison M."/>
            <person name="Rychlewski L."/>
            <person name="Rynearson T.A."/>
            <person name="Schmutz J."/>
            <person name="Shapiro H."/>
            <person name="Siaut M."/>
            <person name="Stanley M."/>
            <person name="Sussman M.R."/>
            <person name="Taylor A.R."/>
            <person name="Vardi A."/>
            <person name="von Dassow P."/>
            <person name="Vyverman W."/>
            <person name="Willis A."/>
            <person name="Wyrwicz L.S."/>
            <person name="Rokhsar D.S."/>
            <person name="Weissenbach J."/>
            <person name="Armbrust E.V."/>
            <person name="Green B.R."/>
            <person name="Van de Peer Y."/>
            <person name="Grigoriev I.V."/>
        </authorList>
    </citation>
    <scope>NUCLEOTIDE SEQUENCE [LARGE SCALE GENOMIC DNA]</scope>
    <source>
        <strain evidence="2 3">CCMP1335</strain>
    </source>
</reference>
<dbReference type="KEGG" id="tps:THAPSDRAFT_10045"/>
<protein>
    <submittedName>
        <fullName evidence="2">Uncharacterized protein</fullName>
    </submittedName>
</protein>
<dbReference type="AlphaFoldDB" id="B8CD17"/>
<dbReference type="HOGENOM" id="CLU_1301920_0_0_1"/>
<dbReference type="RefSeq" id="XP_002294036.1">
    <property type="nucleotide sequence ID" value="XM_002294000.1"/>
</dbReference>
<dbReference type="PaxDb" id="35128-Thaps10045"/>
<evidence type="ECO:0000313" key="2">
    <source>
        <dbReference type="EMBL" id="EED88391.1"/>
    </source>
</evidence>
<dbReference type="InParanoid" id="B8CD17"/>
<dbReference type="Proteomes" id="UP000001449">
    <property type="component" value="Chromosome 15"/>
</dbReference>
<evidence type="ECO:0000313" key="3">
    <source>
        <dbReference type="Proteomes" id="UP000001449"/>
    </source>
</evidence>
<proteinExistence type="predicted"/>
<organism evidence="2 3">
    <name type="scientific">Thalassiosira pseudonana</name>
    <name type="common">Marine diatom</name>
    <name type="synonym">Cyclotella nana</name>
    <dbReference type="NCBI Taxonomy" id="35128"/>
    <lineage>
        <taxon>Eukaryota</taxon>
        <taxon>Sar</taxon>
        <taxon>Stramenopiles</taxon>
        <taxon>Ochrophyta</taxon>
        <taxon>Bacillariophyta</taxon>
        <taxon>Coscinodiscophyceae</taxon>
        <taxon>Thalassiosirophycidae</taxon>
        <taxon>Thalassiosirales</taxon>
        <taxon>Thalassiosiraceae</taxon>
        <taxon>Thalassiosira</taxon>
    </lineage>
</organism>
<gene>
    <name evidence="2" type="ORF">THAPSDRAFT_10045</name>
</gene>
<dbReference type="GeneID" id="7441949"/>
<reference evidence="2 3" key="1">
    <citation type="journal article" date="2004" name="Science">
        <title>The genome of the diatom Thalassiosira pseudonana: ecology, evolution, and metabolism.</title>
        <authorList>
            <person name="Armbrust E.V."/>
            <person name="Berges J.A."/>
            <person name="Bowler C."/>
            <person name="Green B.R."/>
            <person name="Martinez D."/>
            <person name="Putnam N.H."/>
            <person name="Zhou S."/>
            <person name="Allen A.E."/>
            <person name="Apt K.E."/>
            <person name="Bechner M."/>
            <person name="Brzezinski M.A."/>
            <person name="Chaal B.K."/>
            <person name="Chiovitti A."/>
            <person name="Davis A.K."/>
            <person name="Demarest M.S."/>
            <person name="Detter J.C."/>
            <person name="Glavina T."/>
            <person name="Goodstein D."/>
            <person name="Hadi M.Z."/>
            <person name="Hellsten U."/>
            <person name="Hildebrand M."/>
            <person name="Jenkins B.D."/>
            <person name="Jurka J."/>
            <person name="Kapitonov V.V."/>
            <person name="Kroger N."/>
            <person name="Lau W.W."/>
            <person name="Lane T.W."/>
            <person name="Larimer F.W."/>
            <person name="Lippmeier J.C."/>
            <person name="Lucas S."/>
            <person name="Medina M."/>
            <person name="Montsant A."/>
            <person name="Obornik M."/>
            <person name="Parker M.S."/>
            <person name="Palenik B."/>
            <person name="Pazour G.J."/>
            <person name="Richardson P.M."/>
            <person name="Rynearson T.A."/>
            <person name="Saito M.A."/>
            <person name="Schwartz D.C."/>
            <person name="Thamatrakoln K."/>
            <person name="Valentin K."/>
            <person name="Vardi A."/>
            <person name="Wilkerson F.P."/>
            <person name="Rokhsar D.S."/>
        </authorList>
    </citation>
    <scope>NUCLEOTIDE SEQUENCE [LARGE SCALE GENOMIC DNA]</scope>
    <source>
        <strain evidence="2 3">CCMP1335</strain>
    </source>
</reference>
<sequence>MIQQRPLSVYGYGTQWTGSLSRSANNSSFDVEAPEISPQEIAQLHQVQTMVQLNSSDIAWGREECVGASVGWGHSALLIRGKKSSNSNNTTRLMVCGRPHDFQTLMRLRRLPPFIRNFASKRSEATKDPSILQRIASFLAGSNEVTFNEEEHRRNSNIQSLLEIPLPNGDEPAVEGEEIGEEVLFGLHGRGRVEREERMQDEGENENGGQSS</sequence>
<evidence type="ECO:0000256" key="1">
    <source>
        <dbReference type="SAM" id="MobiDB-lite"/>
    </source>
</evidence>
<dbReference type="EMBL" id="CM000650">
    <property type="protein sequence ID" value="EED88391.1"/>
    <property type="molecule type" value="Genomic_DNA"/>
</dbReference>
<accession>B8CD17</accession>
<keyword evidence="3" id="KW-1185">Reference proteome</keyword>
<name>B8CD17_THAPS</name>
<feature type="region of interest" description="Disordered" evidence="1">
    <location>
        <begin position="187"/>
        <end position="212"/>
    </location>
</feature>